<feature type="compositionally biased region" description="Low complexity" evidence="1">
    <location>
        <begin position="124"/>
        <end position="136"/>
    </location>
</feature>
<reference evidence="2" key="1">
    <citation type="journal article" date="2023" name="IScience">
        <title>Live-bearing cockroach genome reveals convergent evolutionary mechanisms linked to viviparity in insects and beyond.</title>
        <authorList>
            <person name="Fouks B."/>
            <person name="Harrison M.C."/>
            <person name="Mikhailova A.A."/>
            <person name="Marchal E."/>
            <person name="English S."/>
            <person name="Carruthers M."/>
            <person name="Jennings E.C."/>
            <person name="Chiamaka E.L."/>
            <person name="Frigard R.A."/>
            <person name="Pippel M."/>
            <person name="Attardo G.M."/>
            <person name="Benoit J.B."/>
            <person name="Bornberg-Bauer E."/>
            <person name="Tobe S.S."/>
        </authorList>
    </citation>
    <scope>NUCLEOTIDE SEQUENCE</scope>
    <source>
        <strain evidence="2">Stay&amp;Tobe</strain>
    </source>
</reference>
<proteinExistence type="predicted"/>
<name>A0AAD7ZVS0_DIPPU</name>
<reference evidence="2" key="2">
    <citation type="submission" date="2023-05" db="EMBL/GenBank/DDBJ databases">
        <authorList>
            <person name="Fouks B."/>
        </authorList>
    </citation>
    <scope>NUCLEOTIDE SEQUENCE</scope>
    <source>
        <strain evidence="2">Stay&amp;Tobe</strain>
        <tissue evidence="2">Testes</tissue>
    </source>
</reference>
<accession>A0AAD7ZVS0</accession>
<comment type="caution">
    <text evidence="2">The sequence shown here is derived from an EMBL/GenBank/DDBJ whole genome shotgun (WGS) entry which is preliminary data.</text>
</comment>
<dbReference type="AlphaFoldDB" id="A0AAD7ZVS0"/>
<organism evidence="2 3">
    <name type="scientific">Diploptera punctata</name>
    <name type="common">Pacific beetle cockroach</name>
    <dbReference type="NCBI Taxonomy" id="6984"/>
    <lineage>
        <taxon>Eukaryota</taxon>
        <taxon>Metazoa</taxon>
        <taxon>Ecdysozoa</taxon>
        <taxon>Arthropoda</taxon>
        <taxon>Hexapoda</taxon>
        <taxon>Insecta</taxon>
        <taxon>Pterygota</taxon>
        <taxon>Neoptera</taxon>
        <taxon>Polyneoptera</taxon>
        <taxon>Dictyoptera</taxon>
        <taxon>Blattodea</taxon>
        <taxon>Blaberoidea</taxon>
        <taxon>Blaberidae</taxon>
        <taxon>Diplopterinae</taxon>
        <taxon>Diploptera</taxon>
    </lineage>
</organism>
<evidence type="ECO:0000313" key="3">
    <source>
        <dbReference type="Proteomes" id="UP001233999"/>
    </source>
</evidence>
<dbReference type="Proteomes" id="UP001233999">
    <property type="component" value="Unassembled WGS sequence"/>
</dbReference>
<feature type="compositionally biased region" description="Polar residues" evidence="1">
    <location>
        <begin position="137"/>
        <end position="146"/>
    </location>
</feature>
<sequence>MGYVTHRLGICIWQASQTDSVLSGSRRGQRNNDPRTNMDSQLHLVVSGELPPSYESVVSFDMPPPYCSILVFDNKNTSNIAQQAKQIVGSKQSAQSETTAQQPKQSTHQPKQCETTVQQPKQVEAPTETPAPSSSSQGTSPKDTTG</sequence>
<protein>
    <submittedName>
        <fullName evidence="2">Uncharacterized protein</fullName>
    </submittedName>
</protein>
<dbReference type="EMBL" id="JASPKZ010006062">
    <property type="protein sequence ID" value="KAJ9587810.1"/>
    <property type="molecule type" value="Genomic_DNA"/>
</dbReference>
<evidence type="ECO:0000313" key="2">
    <source>
        <dbReference type="EMBL" id="KAJ9587810.1"/>
    </source>
</evidence>
<feature type="region of interest" description="Disordered" evidence="1">
    <location>
        <begin position="84"/>
        <end position="146"/>
    </location>
</feature>
<feature type="compositionally biased region" description="Polar residues" evidence="1">
    <location>
        <begin position="84"/>
        <end position="121"/>
    </location>
</feature>
<keyword evidence="3" id="KW-1185">Reference proteome</keyword>
<evidence type="ECO:0000256" key="1">
    <source>
        <dbReference type="SAM" id="MobiDB-lite"/>
    </source>
</evidence>
<gene>
    <name evidence="2" type="ORF">L9F63_018767</name>
</gene>